<feature type="region of interest" description="Disordered" evidence="5">
    <location>
        <begin position="1"/>
        <end position="65"/>
    </location>
</feature>
<evidence type="ECO:0000256" key="5">
    <source>
        <dbReference type="SAM" id="MobiDB-lite"/>
    </source>
</evidence>
<dbReference type="EMBL" id="CACVBS010000105">
    <property type="protein sequence ID" value="CAA7271340.1"/>
    <property type="molecule type" value="Genomic_DNA"/>
</dbReference>
<dbReference type="Gene3D" id="1.10.1420.10">
    <property type="match status" value="1"/>
</dbReference>
<dbReference type="GO" id="GO:0140664">
    <property type="term" value="F:ATP-dependent DNA damage sensor activity"/>
    <property type="evidence" value="ECO:0007669"/>
    <property type="project" value="InterPro"/>
</dbReference>
<dbReference type="Pfam" id="PF05192">
    <property type="entry name" value="MutS_III"/>
    <property type="match status" value="1"/>
</dbReference>
<evidence type="ECO:0000313" key="8">
    <source>
        <dbReference type="EMBL" id="CAA7271340.1"/>
    </source>
</evidence>
<evidence type="ECO:0000256" key="4">
    <source>
        <dbReference type="ARBA" id="ARBA00023125"/>
    </source>
</evidence>
<dbReference type="InterPro" id="IPR000432">
    <property type="entry name" value="DNA_mismatch_repair_MutS_C"/>
</dbReference>
<evidence type="ECO:0000256" key="2">
    <source>
        <dbReference type="ARBA" id="ARBA00022741"/>
    </source>
</evidence>
<dbReference type="GO" id="GO:0006298">
    <property type="term" value="P:mismatch repair"/>
    <property type="evidence" value="ECO:0007669"/>
    <property type="project" value="InterPro"/>
</dbReference>
<organism evidence="8 9">
    <name type="scientific">Cyclocybe aegerita</name>
    <name type="common">Black poplar mushroom</name>
    <name type="synonym">Agrocybe aegerita</name>
    <dbReference type="NCBI Taxonomy" id="1973307"/>
    <lineage>
        <taxon>Eukaryota</taxon>
        <taxon>Fungi</taxon>
        <taxon>Dikarya</taxon>
        <taxon>Basidiomycota</taxon>
        <taxon>Agaricomycotina</taxon>
        <taxon>Agaricomycetes</taxon>
        <taxon>Agaricomycetidae</taxon>
        <taxon>Agaricales</taxon>
        <taxon>Agaricineae</taxon>
        <taxon>Bolbitiaceae</taxon>
        <taxon>Cyclocybe</taxon>
    </lineage>
</organism>
<dbReference type="SUPFAM" id="SSF52540">
    <property type="entry name" value="P-loop containing nucleoside triphosphate hydrolases"/>
    <property type="match status" value="1"/>
</dbReference>
<dbReference type="GO" id="GO:0005524">
    <property type="term" value="F:ATP binding"/>
    <property type="evidence" value="ECO:0007669"/>
    <property type="project" value="UniProtKB-KW"/>
</dbReference>
<dbReference type="GO" id="GO:0005634">
    <property type="term" value="C:nucleus"/>
    <property type="evidence" value="ECO:0007669"/>
    <property type="project" value="TreeGrafter"/>
</dbReference>
<sequence>MPKRKQIRAEGRGTSDDTDDSSNESGSPSDRPDGKRVRWQGKGGLTLQDEYSEASSDEEVSEPSEKTQQTCLAALCSHGSLGCAYYDPNTRVLSLLEDTQDTLHFDLTQMLLEQVNADVVLTSTRSDDEFIDALNGHMEGKDSLFQIRPCKDFAASKGKSRLLSLSRFATLASDDHVLPPSSDTGSDSSRDRPHNAYDFMRSRREVTGDPTAKRWNASVRLSNFASVDSAPLCMASVGALLDHIVRERASTDFDDDGVGSLDICDIEILSLDQVMQINADALLSLQVFENESHASVHSDKTKEGLSLFGILNNTKTTLGRTLLRTWLLRPSLSLQVIRDRLDAVGCFVRPENLSSASLLRTHLKGLKNIPRIMGLMRTGKSKLVDWQGLVKFTYHATMLRDSLSELHEASGIDVVKRLIRALDTATFKELGSRINEIIDWEESSTNERVCVRPHIDEDLDNRKHVYHGIDSILSTVAEQIADTVPPDFAASLNVVYFPQLGYLICVPMLEEWRSEAGIQPIEGWSFQFSSEELEIVQKLLEEVLASDGAIGGACDVSGELDCLLSFAETSRLFNYQRPEMVEENVIEILQGRHPLHEQVVDTFVPNDARILGGAGIDSNLDPPDDDHQWNSVLLCTGANACGKSVYLKQIALIQIMAQLLPPPWCDWIRFAARAPTGDVSTDGAGLFCGVLQHLLNRGSNCPKVLVATHFHDVFNEELLDPECIPVSFRHMQVMFTSRTGAVVESSSFDPSSATGCTSPSASTVEDDIATRKIGPAEKITYLYRVAEGLSLDSHAAKCAEIFGIPLRIVERAQYVSHLLSTHELGRLLDEEMSDIERKDLENAEAVCRRFLAWDLKADEESDLHEGEVKRKLRQVLGKGTGDEDDDTDDE</sequence>
<dbReference type="InterPro" id="IPR007696">
    <property type="entry name" value="DNA_mismatch_repair_MutS_core"/>
</dbReference>
<proteinExistence type="inferred from homology"/>
<dbReference type="SMART" id="SM00534">
    <property type="entry name" value="MUTSac"/>
    <property type="match status" value="1"/>
</dbReference>
<evidence type="ECO:0000259" key="7">
    <source>
        <dbReference type="SMART" id="SM00534"/>
    </source>
</evidence>
<name>A0A8S0VV33_CYCAE</name>
<evidence type="ECO:0000256" key="3">
    <source>
        <dbReference type="ARBA" id="ARBA00022840"/>
    </source>
</evidence>
<evidence type="ECO:0000256" key="1">
    <source>
        <dbReference type="ARBA" id="ARBA00006271"/>
    </source>
</evidence>
<feature type="region of interest" description="Disordered" evidence="5">
    <location>
        <begin position="176"/>
        <end position="198"/>
    </location>
</feature>
<dbReference type="InterPro" id="IPR027417">
    <property type="entry name" value="P-loop_NTPase"/>
</dbReference>
<dbReference type="Gene3D" id="3.40.50.300">
    <property type="entry name" value="P-loop containing nucleotide triphosphate hydrolases"/>
    <property type="match status" value="2"/>
</dbReference>
<dbReference type="PANTHER" id="PTHR11361">
    <property type="entry name" value="DNA MISMATCH REPAIR PROTEIN MUTS FAMILY MEMBER"/>
    <property type="match status" value="1"/>
</dbReference>
<evidence type="ECO:0008006" key="10">
    <source>
        <dbReference type="Google" id="ProtNLM"/>
    </source>
</evidence>
<dbReference type="InterPro" id="IPR036187">
    <property type="entry name" value="DNA_mismatch_repair_MutS_sf"/>
</dbReference>
<dbReference type="AlphaFoldDB" id="A0A8S0VV33"/>
<keyword evidence="4" id="KW-0238">DNA-binding</keyword>
<dbReference type="GO" id="GO:0051026">
    <property type="term" value="P:chiasma assembly"/>
    <property type="evidence" value="ECO:0007669"/>
    <property type="project" value="TreeGrafter"/>
</dbReference>
<keyword evidence="9" id="KW-1185">Reference proteome</keyword>
<evidence type="ECO:0000259" key="6">
    <source>
        <dbReference type="SMART" id="SM00533"/>
    </source>
</evidence>
<reference evidence="8 9" key="1">
    <citation type="submission" date="2020-01" db="EMBL/GenBank/DDBJ databases">
        <authorList>
            <person name="Gupta K D."/>
        </authorList>
    </citation>
    <scope>NUCLEOTIDE SEQUENCE [LARGE SCALE GENOMIC DNA]</scope>
</reference>
<gene>
    <name evidence="8" type="ORF">AAE3_LOCUS13578</name>
</gene>
<dbReference type="SUPFAM" id="SSF48334">
    <property type="entry name" value="DNA repair protein MutS, domain III"/>
    <property type="match status" value="1"/>
</dbReference>
<dbReference type="InterPro" id="IPR045076">
    <property type="entry name" value="MutS"/>
</dbReference>
<dbReference type="OrthoDB" id="29596at2759"/>
<comment type="caution">
    <text evidence="8">The sequence shown here is derived from an EMBL/GenBank/DDBJ whole genome shotgun (WGS) entry which is preliminary data.</text>
</comment>
<feature type="domain" description="DNA mismatch repair proteins mutS family" evidence="7">
    <location>
        <begin position="630"/>
        <end position="817"/>
    </location>
</feature>
<dbReference type="GO" id="GO:0030983">
    <property type="term" value="F:mismatched DNA binding"/>
    <property type="evidence" value="ECO:0007669"/>
    <property type="project" value="InterPro"/>
</dbReference>
<feature type="compositionally biased region" description="Acidic residues" evidence="5">
    <location>
        <begin position="50"/>
        <end position="62"/>
    </location>
</feature>
<comment type="similarity">
    <text evidence="1">Belongs to the DNA mismatch repair MutS family.</text>
</comment>
<protein>
    <recommendedName>
        <fullName evidence="10">DNA mismatch repair proteins mutS family domain-containing protein</fullName>
    </recommendedName>
</protein>
<dbReference type="PANTHER" id="PTHR11361:SF20">
    <property type="entry name" value="MUTS PROTEIN HOMOLOG 5"/>
    <property type="match status" value="1"/>
</dbReference>
<keyword evidence="2" id="KW-0547">Nucleotide-binding</keyword>
<keyword evidence="3" id="KW-0067">ATP-binding</keyword>
<feature type="domain" description="DNA mismatch repair protein MutS core" evidence="6">
    <location>
        <begin position="302"/>
        <end position="599"/>
    </location>
</feature>
<feature type="compositionally biased region" description="Basic and acidic residues" evidence="5">
    <location>
        <begin position="188"/>
        <end position="198"/>
    </location>
</feature>
<dbReference type="Proteomes" id="UP000467700">
    <property type="component" value="Unassembled WGS sequence"/>
</dbReference>
<evidence type="ECO:0000313" key="9">
    <source>
        <dbReference type="Proteomes" id="UP000467700"/>
    </source>
</evidence>
<dbReference type="SMART" id="SM00533">
    <property type="entry name" value="MUTSd"/>
    <property type="match status" value="1"/>
</dbReference>
<accession>A0A8S0VV33</accession>